<comment type="caution">
    <text evidence="15">The sequence shown here is derived from an EMBL/GenBank/DDBJ whole genome shotgun (WGS) entry which is preliminary data.</text>
</comment>
<dbReference type="STRING" id="1405.B7492_24150"/>
<dbReference type="CDD" id="cd00082">
    <property type="entry name" value="HisKA"/>
    <property type="match status" value="1"/>
</dbReference>
<name>A0A090Z130_9BACI</name>
<keyword evidence="5" id="KW-0808">Transferase</keyword>
<dbReference type="AlphaFoldDB" id="A0A090Z130"/>
<evidence type="ECO:0000256" key="11">
    <source>
        <dbReference type="ARBA" id="ARBA00023012"/>
    </source>
</evidence>
<dbReference type="Gene3D" id="1.10.287.130">
    <property type="match status" value="1"/>
</dbReference>
<evidence type="ECO:0000313" key="17">
    <source>
        <dbReference type="Proteomes" id="UP000029389"/>
    </source>
</evidence>
<dbReference type="SUPFAM" id="SSF47384">
    <property type="entry name" value="Homodimeric domain of signal transducing histidine kinase"/>
    <property type="match status" value="1"/>
</dbReference>
<dbReference type="InterPro" id="IPR003594">
    <property type="entry name" value="HATPase_dom"/>
</dbReference>
<protein>
    <recommendedName>
        <fullName evidence="3">histidine kinase</fullName>
        <ecNumber evidence="3">2.7.13.3</ecNumber>
    </recommendedName>
</protein>
<dbReference type="SUPFAM" id="SSF55874">
    <property type="entry name" value="ATPase domain of HSP90 chaperone/DNA topoisomerase II/histidine kinase"/>
    <property type="match status" value="1"/>
</dbReference>
<dbReference type="PROSITE" id="PS50109">
    <property type="entry name" value="HIS_KIN"/>
    <property type="match status" value="1"/>
</dbReference>
<dbReference type="Pfam" id="PF02518">
    <property type="entry name" value="HATPase_c"/>
    <property type="match status" value="1"/>
</dbReference>
<comment type="catalytic activity">
    <reaction evidence="1">
        <text>ATP + protein L-histidine = ADP + protein N-phospho-L-histidine.</text>
        <dbReference type="EC" id="2.7.13.3"/>
    </reaction>
</comment>
<dbReference type="EMBL" id="QVOD01000017">
    <property type="protein sequence ID" value="RFT66178.1"/>
    <property type="molecule type" value="Genomic_DNA"/>
</dbReference>
<dbReference type="InterPro" id="IPR003661">
    <property type="entry name" value="HisK_dim/P_dom"/>
</dbReference>
<organism evidence="15 17">
    <name type="scientific">Bacillus clarus</name>
    <dbReference type="NCBI Taxonomy" id="2338372"/>
    <lineage>
        <taxon>Bacteria</taxon>
        <taxon>Bacillati</taxon>
        <taxon>Bacillota</taxon>
        <taxon>Bacilli</taxon>
        <taxon>Bacillales</taxon>
        <taxon>Bacillaceae</taxon>
        <taxon>Bacillus</taxon>
        <taxon>Bacillus cereus group</taxon>
    </lineage>
</organism>
<dbReference type="GO" id="GO:0005524">
    <property type="term" value="F:ATP binding"/>
    <property type="evidence" value="ECO:0007669"/>
    <property type="project" value="UniProtKB-KW"/>
</dbReference>
<evidence type="ECO:0000256" key="5">
    <source>
        <dbReference type="ARBA" id="ARBA00022679"/>
    </source>
</evidence>
<dbReference type="InterPro" id="IPR036890">
    <property type="entry name" value="HATPase_C_sf"/>
</dbReference>
<keyword evidence="10 13" id="KW-1133">Transmembrane helix</keyword>
<dbReference type="GO" id="GO:0005886">
    <property type="term" value="C:plasma membrane"/>
    <property type="evidence" value="ECO:0007669"/>
    <property type="project" value="TreeGrafter"/>
</dbReference>
<comment type="subcellular location">
    <subcellularLocation>
        <location evidence="2">Membrane</location>
    </subcellularLocation>
</comment>
<evidence type="ECO:0000256" key="10">
    <source>
        <dbReference type="ARBA" id="ARBA00022989"/>
    </source>
</evidence>
<evidence type="ECO:0000256" key="8">
    <source>
        <dbReference type="ARBA" id="ARBA00022777"/>
    </source>
</evidence>
<evidence type="ECO:0000256" key="9">
    <source>
        <dbReference type="ARBA" id="ARBA00022840"/>
    </source>
</evidence>
<dbReference type="InterPro" id="IPR004358">
    <property type="entry name" value="Sig_transdc_His_kin-like_C"/>
</dbReference>
<dbReference type="Proteomes" id="UP000264294">
    <property type="component" value="Unassembled WGS sequence"/>
</dbReference>
<reference evidence="16 18" key="2">
    <citation type="submission" date="2018-08" db="EMBL/GenBank/DDBJ databases">
        <title>Bacillus clarus sp. nov. strain PS00077A.</title>
        <authorList>
            <person name="Mendez Acevedo M."/>
            <person name="Carroll L."/>
            <person name="Mukherjee M."/>
            <person name="Wiedmann M."/>
            <person name="Kovac J."/>
        </authorList>
    </citation>
    <scope>NUCLEOTIDE SEQUENCE [LARGE SCALE GENOMIC DNA]</scope>
    <source>
        <strain evidence="16 18">PS00077A</strain>
    </source>
</reference>
<dbReference type="PANTHER" id="PTHR45453:SF1">
    <property type="entry name" value="PHOSPHATE REGULON SENSOR PROTEIN PHOR"/>
    <property type="match status" value="1"/>
</dbReference>
<feature type="transmembrane region" description="Helical" evidence="13">
    <location>
        <begin position="6"/>
        <end position="22"/>
    </location>
</feature>
<keyword evidence="4" id="KW-0597">Phosphoprotein</keyword>
<evidence type="ECO:0000256" key="1">
    <source>
        <dbReference type="ARBA" id="ARBA00000085"/>
    </source>
</evidence>
<evidence type="ECO:0000256" key="2">
    <source>
        <dbReference type="ARBA" id="ARBA00004370"/>
    </source>
</evidence>
<dbReference type="PANTHER" id="PTHR45453">
    <property type="entry name" value="PHOSPHATE REGULON SENSOR PROTEIN PHOR"/>
    <property type="match status" value="1"/>
</dbReference>
<evidence type="ECO:0000313" key="16">
    <source>
        <dbReference type="EMBL" id="RFT66178.1"/>
    </source>
</evidence>
<keyword evidence="12 13" id="KW-0472">Membrane</keyword>
<evidence type="ECO:0000313" key="15">
    <source>
        <dbReference type="EMBL" id="KFN03885.1"/>
    </source>
</evidence>
<gene>
    <name evidence="16" type="ORF">D0U04_15575</name>
    <name evidence="15" type="ORF">DJ93_1555</name>
</gene>
<evidence type="ECO:0000256" key="12">
    <source>
        <dbReference type="ARBA" id="ARBA00023136"/>
    </source>
</evidence>
<keyword evidence="7" id="KW-0547">Nucleotide-binding</keyword>
<keyword evidence="11" id="KW-0902">Two-component regulatory system</keyword>
<dbReference type="PATRIC" id="fig|1405.8.peg.1743"/>
<sequence>MVIFLTVMNFILLIVIYVQYKIRKSNSRNLRYTYEKLEGIVKEQTGEKLLIMTDDKELQKLLVTINHLLDAKQKTNADHAKVEISMRKMLSNISHDLKTPLTVILGYAEMLNADKTISEEERQLLLQKVHVKTLEVMELIHKFFDLAKLESGDKVIEIAKVNMNEVCREKILSFYDLVTSKGFEVHIDIPERNIYAFGNAEVLRRVLNNLISNAIAYGYDGKTLGMALRDDEKSVYIDVWDRGKGIDESHIDKVFERMYTLEDSRNRLYQGSGLGLTITKRLVEAMDGEIHLFSKPYEKTIFTIVLKKWSFSL</sequence>
<dbReference type="InterPro" id="IPR050351">
    <property type="entry name" value="BphY/WalK/GraS-like"/>
</dbReference>
<dbReference type="GO" id="GO:0000155">
    <property type="term" value="F:phosphorelay sensor kinase activity"/>
    <property type="evidence" value="ECO:0007669"/>
    <property type="project" value="InterPro"/>
</dbReference>
<keyword evidence="18" id="KW-1185">Reference proteome</keyword>
<keyword evidence="8 15" id="KW-0418">Kinase</keyword>
<reference evidence="15 17" key="1">
    <citation type="submission" date="2014-04" db="EMBL/GenBank/DDBJ databases">
        <authorList>
            <person name="Bishop-Lilly K.A."/>
            <person name="Broomall S.M."/>
            <person name="Chain P.S."/>
            <person name="Chertkov O."/>
            <person name="Coyne S.R."/>
            <person name="Daligault H.E."/>
            <person name="Davenport K.W."/>
            <person name="Erkkila T."/>
            <person name="Frey K.G."/>
            <person name="Gibbons H.S."/>
            <person name="Gu W."/>
            <person name="Jaissle J."/>
            <person name="Johnson S.L."/>
            <person name="Koroleva G.I."/>
            <person name="Ladner J.T."/>
            <person name="Lo C.-C."/>
            <person name="Minogue T.D."/>
            <person name="Munk C."/>
            <person name="Palacios G.F."/>
            <person name="Redden C.L."/>
            <person name="Rosenzweig C.N."/>
            <person name="Scholz M.B."/>
            <person name="Teshima H."/>
            <person name="Xu Y."/>
        </authorList>
    </citation>
    <scope>NUCLEOTIDE SEQUENCE [LARGE SCALE GENOMIC DNA]</scope>
    <source>
        <strain evidence="15 17">BHP</strain>
    </source>
</reference>
<dbReference type="CDD" id="cd16947">
    <property type="entry name" value="HATPase_YcbM-like"/>
    <property type="match status" value="1"/>
</dbReference>
<proteinExistence type="predicted"/>
<dbReference type="PRINTS" id="PR00344">
    <property type="entry name" value="BCTRLSENSOR"/>
</dbReference>
<dbReference type="GO" id="GO:0016036">
    <property type="term" value="P:cellular response to phosphate starvation"/>
    <property type="evidence" value="ECO:0007669"/>
    <property type="project" value="TreeGrafter"/>
</dbReference>
<dbReference type="InterPro" id="IPR047963">
    <property type="entry name" value="YcbM-like_HATPase"/>
</dbReference>
<evidence type="ECO:0000256" key="3">
    <source>
        <dbReference type="ARBA" id="ARBA00012438"/>
    </source>
</evidence>
<evidence type="ECO:0000313" key="18">
    <source>
        <dbReference type="Proteomes" id="UP000264294"/>
    </source>
</evidence>
<evidence type="ECO:0000256" key="4">
    <source>
        <dbReference type="ARBA" id="ARBA00022553"/>
    </source>
</evidence>
<keyword evidence="9" id="KW-0067">ATP-binding</keyword>
<dbReference type="InterPro" id="IPR005467">
    <property type="entry name" value="His_kinase_dom"/>
</dbReference>
<dbReference type="InterPro" id="IPR036097">
    <property type="entry name" value="HisK_dim/P_sf"/>
</dbReference>
<accession>A0A090Z130</accession>
<dbReference type="RefSeq" id="WP_042980191.1">
    <property type="nucleotide sequence ID" value="NZ_JMQC01000008.1"/>
</dbReference>
<dbReference type="SMART" id="SM00388">
    <property type="entry name" value="HisKA"/>
    <property type="match status" value="1"/>
</dbReference>
<feature type="domain" description="Histidine kinase" evidence="14">
    <location>
        <begin position="92"/>
        <end position="310"/>
    </location>
</feature>
<dbReference type="FunFam" id="3.30.565.10:FF:000013">
    <property type="entry name" value="Two-component sensor histidine kinase"/>
    <property type="match status" value="1"/>
</dbReference>
<keyword evidence="6 13" id="KW-0812">Transmembrane</keyword>
<dbReference type="EC" id="2.7.13.3" evidence="3"/>
<dbReference type="Pfam" id="PF00512">
    <property type="entry name" value="HisKA"/>
    <property type="match status" value="1"/>
</dbReference>
<dbReference type="GO" id="GO:0004721">
    <property type="term" value="F:phosphoprotein phosphatase activity"/>
    <property type="evidence" value="ECO:0007669"/>
    <property type="project" value="TreeGrafter"/>
</dbReference>
<evidence type="ECO:0000256" key="6">
    <source>
        <dbReference type="ARBA" id="ARBA00022692"/>
    </source>
</evidence>
<dbReference type="EMBL" id="JMQC01000008">
    <property type="protein sequence ID" value="KFN03885.1"/>
    <property type="molecule type" value="Genomic_DNA"/>
</dbReference>
<dbReference type="Proteomes" id="UP000029389">
    <property type="component" value="Unassembled WGS sequence"/>
</dbReference>
<dbReference type="Gene3D" id="3.30.565.10">
    <property type="entry name" value="Histidine kinase-like ATPase, C-terminal domain"/>
    <property type="match status" value="1"/>
</dbReference>
<evidence type="ECO:0000259" key="14">
    <source>
        <dbReference type="PROSITE" id="PS50109"/>
    </source>
</evidence>
<dbReference type="SMART" id="SM00387">
    <property type="entry name" value="HATPase_c"/>
    <property type="match status" value="1"/>
</dbReference>
<evidence type="ECO:0000256" key="7">
    <source>
        <dbReference type="ARBA" id="ARBA00022741"/>
    </source>
</evidence>
<evidence type="ECO:0000256" key="13">
    <source>
        <dbReference type="SAM" id="Phobius"/>
    </source>
</evidence>